<dbReference type="CDD" id="cd04301">
    <property type="entry name" value="NAT_SF"/>
    <property type="match status" value="1"/>
</dbReference>
<dbReference type="InterPro" id="IPR016181">
    <property type="entry name" value="Acyl_CoA_acyltransferase"/>
</dbReference>
<comment type="caution">
    <text evidence="4">The sequence shown here is derived from an EMBL/GenBank/DDBJ whole genome shotgun (WGS) entry which is preliminary data.</text>
</comment>
<protein>
    <submittedName>
        <fullName evidence="4">GNAT family N-acetyltransferase</fullName>
    </submittedName>
</protein>
<name>A0A8J7ICK5_9RHOB</name>
<dbReference type="AlphaFoldDB" id="A0A8J7ICK5"/>
<dbReference type="InterPro" id="IPR050832">
    <property type="entry name" value="Bact_Acetyltransf"/>
</dbReference>
<evidence type="ECO:0000259" key="3">
    <source>
        <dbReference type="PROSITE" id="PS51186"/>
    </source>
</evidence>
<dbReference type="GO" id="GO:0016747">
    <property type="term" value="F:acyltransferase activity, transferring groups other than amino-acyl groups"/>
    <property type="evidence" value="ECO:0007669"/>
    <property type="project" value="InterPro"/>
</dbReference>
<evidence type="ECO:0000313" key="5">
    <source>
        <dbReference type="Proteomes" id="UP000640583"/>
    </source>
</evidence>
<dbReference type="RefSeq" id="WP_228847791.1">
    <property type="nucleotide sequence ID" value="NZ_JADCKQ010000003.1"/>
</dbReference>
<evidence type="ECO:0000313" key="4">
    <source>
        <dbReference type="EMBL" id="MBI1492884.1"/>
    </source>
</evidence>
<keyword evidence="1" id="KW-0808">Transferase</keyword>
<feature type="domain" description="N-acetyltransferase" evidence="3">
    <location>
        <begin position="3"/>
        <end position="150"/>
    </location>
</feature>
<dbReference type="SUPFAM" id="SSF55729">
    <property type="entry name" value="Acyl-CoA N-acyltransferases (Nat)"/>
    <property type="match status" value="1"/>
</dbReference>
<gene>
    <name evidence="4" type="ORF">H1D41_04475</name>
</gene>
<proteinExistence type="predicted"/>
<evidence type="ECO:0000256" key="1">
    <source>
        <dbReference type="ARBA" id="ARBA00022679"/>
    </source>
</evidence>
<reference evidence="4" key="1">
    <citation type="submission" date="2020-10" db="EMBL/GenBank/DDBJ databases">
        <title>Paenihalocynthiibacter styelae gen. nov., sp. nov., isolated from stalked sea squirt Styela clava.</title>
        <authorList>
            <person name="Kim Y.-O."/>
            <person name="Yoon J.-H."/>
        </authorList>
    </citation>
    <scope>NUCLEOTIDE SEQUENCE</scope>
    <source>
        <strain evidence="4">MYP1-1</strain>
    </source>
</reference>
<sequence>MTITVEPGDPRDPAATALLQQSHALMQELFPAESNHYLSIDDLCVPSVHFCVVRVDGDIRGCAALAVKGGYGELKSMFVDPAARGLKLGQHLLDYIDKAARDLNLPVIRLETGDALKPAHKLYENHGYTYRGPFGDYPDDPISLFMEKQL</sequence>
<dbReference type="PROSITE" id="PS51186">
    <property type="entry name" value="GNAT"/>
    <property type="match status" value="1"/>
</dbReference>
<keyword evidence="5" id="KW-1185">Reference proteome</keyword>
<dbReference type="Pfam" id="PF00583">
    <property type="entry name" value="Acetyltransf_1"/>
    <property type="match status" value="1"/>
</dbReference>
<evidence type="ECO:0000256" key="2">
    <source>
        <dbReference type="ARBA" id="ARBA00023315"/>
    </source>
</evidence>
<dbReference type="InterPro" id="IPR000182">
    <property type="entry name" value="GNAT_dom"/>
</dbReference>
<dbReference type="Proteomes" id="UP000640583">
    <property type="component" value="Unassembled WGS sequence"/>
</dbReference>
<dbReference type="PANTHER" id="PTHR43877">
    <property type="entry name" value="AMINOALKYLPHOSPHONATE N-ACETYLTRANSFERASE-RELATED-RELATED"/>
    <property type="match status" value="1"/>
</dbReference>
<accession>A0A8J7ICK5</accession>
<dbReference type="Gene3D" id="3.40.630.30">
    <property type="match status" value="1"/>
</dbReference>
<organism evidence="4 5">
    <name type="scientific">Halocynthiibacter styelae</name>
    <dbReference type="NCBI Taxonomy" id="2761955"/>
    <lineage>
        <taxon>Bacteria</taxon>
        <taxon>Pseudomonadati</taxon>
        <taxon>Pseudomonadota</taxon>
        <taxon>Alphaproteobacteria</taxon>
        <taxon>Rhodobacterales</taxon>
        <taxon>Paracoccaceae</taxon>
        <taxon>Halocynthiibacter</taxon>
    </lineage>
</organism>
<dbReference type="EMBL" id="JADCKQ010000003">
    <property type="protein sequence ID" value="MBI1492884.1"/>
    <property type="molecule type" value="Genomic_DNA"/>
</dbReference>
<dbReference type="PANTHER" id="PTHR43877:SF2">
    <property type="entry name" value="AMINOALKYLPHOSPHONATE N-ACETYLTRANSFERASE-RELATED"/>
    <property type="match status" value="1"/>
</dbReference>
<keyword evidence="2" id="KW-0012">Acyltransferase</keyword>